<gene>
    <name evidence="1" type="ordered locus">Halhy_4696</name>
</gene>
<reference key="2">
    <citation type="submission" date="2011-04" db="EMBL/GenBank/DDBJ databases">
        <title>Complete sequence of chromosome of Haliscomenobacter hydrossis DSM 1100.</title>
        <authorList>
            <consortium name="US DOE Joint Genome Institute (JGI-PGF)"/>
            <person name="Lucas S."/>
            <person name="Han J."/>
            <person name="Lapidus A."/>
            <person name="Bruce D."/>
            <person name="Goodwin L."/>
            <person name="Pitluck S."/>
            <person name="Peters L."/>
            <person name="Kyrpides N."/>
            <person name="Mavromatis K."/>
            <person name="Ivanova N."/>
            <person name="Ovchinnikova G."/>
            <person name="Pagani I."/>
            <person name="Daligault H."/>
            <person name="Detter J.C."/>
            <person name="Han C."/>
            <person name="Land M."/>
            <person name="Hauser L."/>
            <person name="Markowitz V."/>
            <person name="Cheng J.-F."/>
            <person name="Hugenholtz P."/>
            <person name="Woyke T."/>
            <person name="Wu D."/>
            <person name="Verbarg S."/>
            <person name="Frueling A."/>
            <person name="Brambilla E."/>
            <person name="Klenk H.-P."/>
            <person name="Eisen J.A."/>
        </authorList>
    </citation>
    <scope>NUCLEOTIDE SEQUENCE</scope>
    <source>
        <strain>DSM 1100</strain>
    </source>
</reference>
<organism evidence="1 2">
    <name type="scientific">Haliscomenobacter hydrossis (strain ATCC 27775 / DSM 1100 / LMG 10767 / O)</name>
    <dbReference type="NCBI Taxonomy" id="760192"/>
    <lineage>
        <taxon>Bacteria</taxon>
        <taxon>Pseudomonadati</taxon>
        <taxon>Bacteroidota</taxon>
        <taxon>Saprospiria</taxon>
        <taxon>Saprospirales</taxon>
        <taxon>Haliscomenobacteraceae</taxon>
        <taxon>Haliscomenobacter</taxon>
    </lineage>
</organism>
<proteinExistence type="predicted"/>
<dbReference type="AlphaFoldDB" id="F4KWP7"/>
<dbReference type="EMBL" id="CP002691">
    <property type="protein sequence ID" value="AEE52530.1"/>
    <property type="molecule type" value="Genomic_DNA"/>
</dbReference>
<keyword evidence="2" id="KW-1185">Reference proteome</keyword>
<dbReference type="Proteomes" id="UP000008461">
    <property type="component" value="Chromosome"/>
</dbReference>
<evidence type="ECO:0000313" key="1">
    <source>
        <dbReference type="EMBL" id="AEE52530.1"/>
    </source>
</evidence>
<reference evidence="1 2" key="1">
    <citation type="journal article" date="2011" name="Stand. Genomic Sci.">
        <title>Complete genome sequence of Haliscomenobacter hydrossis type strain (O).</title>
        <authorList>
            <consortium name="US DOE Joint Genome Institute (JGI-PGF)"/>
            <person name="Daligault H."/>
            <person name="Lapidus A."/>
            <person name="Zeytun A."/>
            <person name="Nolan M."/>
            <person name="Lucas S."/>
            <person name="Del Rio T.G."/>
            <person name="Tice H."/>
            <person name="Cheng J.F."/>
            <person name="Tapia R."/>
            <person name="Han C."/>
            <person name="Goodwin L."/>
            <person name="Pitluck S."/>
            <person name="Liolios K."/>
            <person name="Pagani I."/>
            <person name="Ivanova N."/>
            <person name="Huntemann M."/>
            <person name="Mavromatis K."/>
            <person name="Mikhailova N."/>
            <person name="Pati A."/>
            <person name="Chen A."/>
            <person name="Palaniappan K."/>
            <person name="Land M."/>
            <person name="Hauser L."/>
            <person name="Brambilla E.M."/>
            <person name="Rohde M."/>
            <person name="Verbarg S."/>
            <person name="Goker M."/>
            <person name="Bristow J."/>
            <person name="Eisen J.A."/>
            <person name="Markowitz V."/>
            <person name="Hugenholtz P."/>
            <person name="Kyrpides N.C."/>
            <person name="Klenk H.P."/>
            <person name="Woyke T."/>
        </authorList>
    </citation>
    <scope>NUCLEOTIDE SEQUENCE [LARGE SCALE GENOMIC DNA]</scope>
    <source>
        <strain evidence="2">ATCC 27775 / DSM 1100 / LMG 10767 / O</strain>
    </source>
</reference>
<dbReference type="KEGG" id="hhy:Halhy_4696"/>
<dbReference type="HOGENOM" id="CLU_2788097_0_0_10"/>
<accession>F4KWP7</accession>
<protein>
    <submittedName>
        <fullName evidence="1">Uncharacterized protein</fullName>
    </submittedName>
</protein>
<evidence type="ECO:0000313" key="2">
    <source>
        <dbReference type="Proteomes" id="UP000008461"/>
    </source>
</evidence>
<sequence length="68" mass="7888">MGTRMTRIERIFTDFRLRRKFFCHKLHKFSQIEAQTSFALTSANTNEVSVQFVKICAICGQFIMPQAG</sequence>
<name>F4KWP7_HALH1</name>